<dbReference type="SUPFAM" id="SSF55931">
    <property type="entry name" value="Glutamine synthetase/guanido kinase"/>
    <property type="match status" value="1"/>
</dbReference>
<evidence type="ECO:0000256" key="9">
    <source>
        <dbReference type="RuleBase" id="RU004391"/>
    </source>
</evidence>
<evidence type="ECO:0000256" key="6">
    <source>
        <dbReference type="ARBA" id="ARBA00022840"/>
    </source>
</evidence>
<dbReference type="GO" id="GO:0004357">
    <property type="term" value="F:glutamate-cysteine ligase activity"/>
    <property type="evidence" value="ECO:0007669"/>
    <property type="project" value="UniProtKB-UniRule"/>
</dbReference>
<dbReference type="STRING" id="1123510.GCA_000620025_01480"/>
<evidence type="ECO:0000256" key="7">
    <source>
        <dbReference type="ARBA" id="ARBA00048819"/>
    </source>
</evidence>
<gene>
    <name evidence="8" type="primary">gshA</name>
    <name evidence="11" type="ORF">ZBT109_0518</name>
</gene>
<dbReference type="InterPro" id="IPR006334">
    <property type="entry name" value="Glut_cys_ligase"/>
</dbReference>
<dbReference type="GO" id="GO:0046872">
    <property type="term" value="F:metal ion binding"/>
    <property type="evidence" value="ECO:0007669"/>
    <property type="project" value="TreeGrafter"/>
</dbReference>
<dbReference type="HAMAP" id="MF_00578">
    <property type="entry name" value="Glu_cys_ligase"/>
    <property type="match status" value="1"/>
</dbReference>
<keyword evidence="5 8" id="KW-0547">Nucleotide-binding</keyword>
<reference evidence="11 12" key="1">
    <citation type="submission" date="2018-09" db="EMBL/GenBank/DDBJ databases">
        <title>Zymobacter palmae IAM14233 (=T109) whole genome analysis.</title>
        <authorList>
            <person name="Yanase H."/>
        </authorList>
    </citation>
    <scope>NUCLEOTIDE SEQUENCE [LARGE SCALE GENOMIC DNA]</scope>
    <source>
        <strain evidence="11 12">IAM14233</strain>
    </source>
</reference>
<dbReference type="EMBL" id="AP018933">
    <property type="protein sequence ID" value="BBG29306.1"/>
    <property type="molecule type" value="Genomic_DNA"/>
</dbReference>
<feature type="domain" description="Glutamate--cysteine ligase" evidence="10">
    <location>
        <begin position="20"/>
        <end position="385"/>
    </location>
</feature>
<comment type="similarity">
    <text evidence="2 8">Belongs to the glutamate--cysteine ligase type 1 family. Type 1 subfamily.</text>
</comment>
<name>A0A348HCF4_9GAMM</name>
<evidence type="ECO:0000256" key="2">
    <source>
        <dbReference type="ARBA" id="ARBA00008772"/>
    </source>
</evidence>
<dbReference type="Proteomes" id="UP000267342">
    <property type="component" value="Chromosome"/>
</dbReference>
<evidence type="ECO:0000259" key="10">
    <source>
        <dbReference type="Pfam" id="PF04262"/>
    </source>
</evidence>
<dbReference type="EC" id="6.3.2.2" evidence="8"/>
<keyword evidence="4 8" id="KW-0317">Glutathione biosynthesis</keyword>
<evidence type="ECO:0000313" key="11">
    <source>
        <dbReference type="EMBL" id="BBG29306.1"/>
    </source>
</evidence>
<keyword evidence="12" id="KW-1185">Reference proteome</keyword>
<keyword evidence="6 8" id="KW-0067">ATP-binding</keyword>
<evidence type="ECO:0000256" key="1">
    <source>
        <dbReference type="ARBA" id="ARBA00005006"/>
    </source>
</evidence>
<dbReference type="GO" id="GO:0005829">
    <property type="term" value="C:cytosol"/>
    <property type="evidence" value="ECO:0007669"/>
    <property type="project" value="TreeGrafter"/>
</dbReference>
<dbReference type="AlphaFoldDB" id="A0A348HCF4"/>
<dbReference type="PANTHER" id="PTHR38761">
    <property type="entry name" value="GLUTAMATE--CYSTEINE LIGASE"/>
    <property type="match status" value="1"/>
</dbReference>
<dbReference type="InterPro" id="IPR007370">
    <property type="entry name" value="Glu_cys_ligase"/>
</dbReference>
<comment type="catalytic activity">
    <reaction evidence="7 8 9">
        <text>L-cysteine + L-glutamate + ATP = gamma-L-glutamyl-L-cysteine + ADP + phosphate + H(+)</text>
        <dbReference type="Rhea" id="RHEA:13285"/>
        <dbReference type="ChEBI" id="CHEBI:15378"/>
        <dbReference type="ChEBI" id="CHEBI:29985"/>
        <dbReference type="ChEBI" id="CHEBI:30616"/>
        <dbReference type="ChEBI" id="CHEBI:35235"/>
        <dbReference type="ChEBI" id="CHEBI:43474"/>
        <dbReference type="ChEBI" id="CHEBI:58173"/>
        <dbReference type="ChEBI" id="CHEBI:456216"/>
        <dbReference type="EC" id="6.3.2.2"/>
    </reaction>
</comment>
<protein>
    <recommendedName>
        <fullName evidence="8">Glutamate--cysteine ligase</fullName>
        <ecNumber evidence="8">6.3.2.2</ecNumber>
    </recommendedName>
    <alternativeName>
        <fullName evidence="8">Gamma-ECS</fullName>
        <shortName evidence="8">GCS</shortName>
    </alternativeName>
    <alternativeName>
        <fullName evidence="8">Gamma-glutamylcysteine synthetase</fullName>
    </alternativeName>
</protein>
<evidence type="ECO:0000256" key="8">
    <source>
        <dbReference type="HAMAP-Rule" id="MF_00578"/>
    </source>
</evidence>
<evidence type="ECO:0000313" key="12">
    <source>
        <dbReference type="Proteomes" id="UP000267342"/>
    </source>
</evidence>
<dbReference type="Gene3D" id="3.30.590.20">
    <property type="match status" value="1"/>
</dbReference>
<dbReference type="InterPro" id="IPR014746">
    <property type="entry name" value="Gln_synth/guanido_kin_cat_dom"/>
</dbReference>
<dbReference type="GO" id="GO:0006750">
    <property type="term" value="P:glutathione biosynthetic process"/>
    <property type="evidence" value="ECO:0007669"/>
    <property type="project" value="UniProtKB-UniRule"/>
</dbReference>
<dbReference type="GO" id="GO:0005524">
    <property type="term" value="F:ATP binding"/>
    <property type="evidence" value="ECO:0007669"/>
    <property type="project" value="UniProtKB-KW"/>
</dbReference>
<evidence type="ECO:0000256" key="3">
    <source>
        <dbReference type="ARBA" id="ARBA00022598"/>
    </source>
</evidence>
<accession>A0A348HCF4</accession>
<dbReference type="NCBIfam" id="TIGR01434">
    <property type="entry name" value="glu_cys_ligase"/>
    <property type="match status" value="1"/>
</dbReference>
<keyword evidence="3 8" id="KW-0436">Ligase</keyword>
<organism evidence="11 12">
    <name type="scientific">Zymobacter palmae</name>
    <dbReference type="NCBI Taxonomy" id="33074"/>
    <lineage>
        <taxon>Bacteria</taxon>
        <taxon>Pseudomonadati</taxon>
        <taxon>Pseudomonadota</taxon>
        <taxon>Gammaproteobacteria</taxon>
        <taxon>Oceanospirillales</taxon>
        <taxon>Halomonadaceae</taxon>
        <taxon>Zymobacter group</taxon>
        <taxon>Zymobacter</taxon>
    </lineage>
</organism>
<proteinExistence type="inferred from homology"/>
<comment type="pathway">
    <text evidence="1 8 9">Sulfur metabolism; glutathione biosynthesis; glutathione from L-cysteine and L-glutamate: step 1/2.</text>
</comment>
<evidence type="ECO:0000256" key="5">
    <source>
        <dbReference type="ARBA" id="ARBA00022741"/>
    </source>
</evidence>
<dbReference type="PANTHER" id="PTHR38761:SF1">
    <property type="entry name" value="GLUTAMATE--CYSTEINE LIGASE"/>
    <property type="match status" value="1"/>
</dbReference>
<evidence type="ECO:0000256" key="4">
    <source>
        <dbReference type="ARBA" id="ARBA00022684"/>
    </source>
</evidence>
<dbReference type="KEGG" id="zpl:ZBT109_0518"/>
<dbReference type="Pfam" id="PF04262">
    <property type="entry name" value="Glu_cys_ligase"/>
    <property type="match status" value="1"/>
</dbReference>
<dbReference type="UniPathway" id="UPA00142">
    <property type="reaction ID" value="UER00209"/>
</dbReference>
<sequence length="530" mass="59929">MPDMLTRLLDGLKGPLGDGLRPIRRGIEREVLRVDAEGCIAQTPHPNALGHKLTHPWITTDYAESLMELVTPVCDSAPEVLAFLADLHHHVLRHLPEGEWLWPASMPARLPNGGDSVQIADYGSSHSGELKRVYRKGLRHRYGSIMQSIAGIHYNFSLTPEFWRILQTLEGADDQSLDDYRTARYFHLIRQFRRNSWLLLYLFGSSVAVDDTFFTDMTVPDGLVPHGRHTLLSEQATSLRMSDMGYQNRVQSQLKVCFNRLDNYIRTLKQGIETPWPPYEKIGVKVNGEWEQISDHILQIENEYYCDVRPKRVAHRGQTQLQALHDNGVEYIEVRCLDINPNLPLGIDETQVRFLDTFLTWCLLSPGDWIGEEECLRLDDNRARVATGGRIQDGVLSIEGRMVTLAEQATLLFDQLADVAACLDENEEGELHQQALRSLRAGLNDPAYTASGQAAEALTATGDDLTTVAMRLARQHASTLRGQPLSDEMVQRLEEKRAQSIADERALVEHDQGSFDDYVERYLASARHLS</sequence>